<dbReference type="SUPFAM" id="SSF46785">
    <property type="entry name" value="Winged helix' DNA-binding domain"/>
    <property type="match status" value="1"/>
</dbReference>
<feature type="domain" description="HTH arsR-type" evidence="4">
    <location>
        <begin position="1"/>
        <end position="94"/>
    </location>
</feature>
<keyword evidence="3" id="KW-0804">Transcription</keyword>
<dbReference type="InterPro" id="IPR011991">
    <property type="entry name" value="ArsR-like_HTH"/>
</dbReference>
<name>A0A4R1HN98_PSEEN</name>
<dbReference type="GO" id="GO:0003700">
    <property type="term" value="F:DNA-binding transcription factor activity"/>
    <property type="evidence" value="ECO:0007669"/>
    <property type="project" value="InterPro"/>
</dbReference>
<dbReference type="InterPro" id="IPR036388">
    <property type="entry name" value="WH-like_DNA-bd_sf"/>
</dbReference>
<evidence type="ECO:0000259" key="4">
    <source>
        <dbReference type="PROSITE" id="PS50987"/>
    </source>
</evidence>
<dbReference type="CDD" id="cd00090">
    <property type="entry name" value="HTH_ARSR"/>
    <property type="match status" value="1"/>
</dbReference>
<dbReference type="Gene3D" id="1.10.10.10">
    <property type="entry name" value="Winged helix-like DNA-binding domain superfamily/Winged helix DNA-binding domain"/>
    <property type="match status" value="1"/>
</dbReference>
<dbReference type="PROSITE" id="PS50987">
    <property type="entry name" value="HTH_ARSR_2"/>
    <property type="match status" value="1"/>
</dbReference>
<dbReference type="AlphaFoldDB" id="A0A4R1HN98"/>
<dbReference type="PANTHER" id="PTHR33154:SF32">
    <property type="entry name" value="TRANSCRIPTIONAL REGULATORY PROTEIN"/>
    <property type="match status" value="1"/>
</dbReference>
<evidence type="ECO:0000256" key="1">
    <source>
        <dbReference type="ARBA" id="ARBA00023015"/>
    </source>
</evidence>
<dbReference type="Proteomes" id="UP000295560">
    <property type="component" value="Unassembled WGS sequence"/>
</dbReference>
<organism evidence="5 6">
    <name type="scientific">Pseudonocardia endophytica</name>
    <dbReference type="NCBI Taxonomy" id="401976"/>
    <lineage>
        <taxon>Bacteria</taxon>
        <taxon>Bacillati</taxon>
        <taxon>Actinomycetota</taxon>
        <taxon>Actinomycetes</taxon>
        <taxon>Pseudonocardiales</taxon>
        <taxon>Pseudonocardiaceae</taxon>
        <taxon>Pseudonocardia</taxon>
    </lineage>
</organism>
<keyword evidence="6" id="KW-1185">Reference proteome</keyword>
<dbReference type="InterPro" id="IPR036390">
    <property type="entry name" value="WH_DNA-bd_sf"/>
</dbReference>
<sequence length="94" mass="10455">MAKALASRTRVEILDWLKDPDTHFVSRRDGDLGPAGVCASLIAEKAGIAAPTASRHLEVLRRAGLVESERITGWNYHRRSADGLRRAHELLERI</sequence>
<comment type="caution">
    <text evidence="5">The sequence shown here is derived from an EMBL/GenBank/DDBJ whole genome shotgun (WGS) entry which is preliminary data.</text>
</comment>
<proteinExistence type="predicted"/>
<evidence type="ECO:0000313" key="6">
    <source>
        <dbReference type="Proteomes" id="UP000295560"/>
    </source>
</evidence>
<protein>
    <submittedName>
        <fullName evidence="5">ArsR family transcriptional regulator</fullName>
    </submittedName>
</protein>
<evidence type="ECO:0000313" key="5">
    <source>
        <dbReference type="EMBL" id="TCK22065.1"/>
    </source>
</evidence>
<dbReference type="InterPro" id="IPR001845">
    <property type="entry name" value="HTH_ArsR_DNA-bd_dom"/>
</dbReference>
<dbReference type="Pfam" id="PF12840">
    <property type="entry name" value="HTH_20"/>
    <property type="match status" value="1"/>
</dbReference>
<accession>A0A4R1HN98</accession>
<dbReference type="EMBL" id="SMFZ01000002">
    <property type="protein sequence ID" value="TCK22065.1"/>
    <property type="molecule type" value="Genomic_DNA"/>
</dbReference>
<reference evidence="5 6" key="1">
    <citation type="submission" date="2019-03" db="EMBL/GenBank/DDBJ databases">
        <title>Sequencing the genomes of 1000 actinobacteria strains.</title>
        <authorList>
            <person name="Klenk H.-P."/>
        </authorList>
    </citation>
    <scope>NUCLEOTIDE SEQUENCE [LARGE SCALE GENOMIC DNA]</scope>
    <source>
        <strain evidence="5 6">DSM 44969</strain>
    </source>
</reference>
<dbReference type="SMART" id="SM00418">
    <property type="entry name" value="HTH_ARSR"/>
    <property type="match status" value="1"/>
</dbReference>
<dbReference type="PANTHER" id="PTHR33154">
    <property type="entry name" value="TRANSCRIPTIONAL REGULATOR, ARSR FAMILY"/>
    <property type="match status" value="1"/>
</dbReference>
<keyword evidence="1" id="KW-0805">Transcription regulation</keyword>
<keyword evidence="2" id="KW-0238">DNA-binding</keyword>
<evidence type="ECO:0000256" key="2">
    <source>
        <dbReference type="ARBA" id="ARBA00023125"/>
    </source>
</evidence>
<dbReference type="GO" id="GO:0003677">
    <property type="term" value="F:DNA binding"/>
    <property type="evidence" value="ECO:0007669"/>
    <property type="project" value="UniProtKB-KW"/>
</dbReference>
<evidence type="ECO:0000256" key="3">
    <source>
        <dbReference type="ARBA" id="ARBA00023163"/>
    </source>
</evidence>
<gene>
    <name evidence="5" type="ORF">EV378_6063</name>
</gene>
<dbReference type="InterPro" id="IPR051081">
    <property type="entry name" value="HTH_MetalResp_TranReg"/>
</dbReference>